<evidence type="ECO:0000256" key="1">
    <source>
        <dbReference type="SAM" id="MobiDB-lite"/>
    </source>
</evidence>
<proteinExistence type="predicted"/>
<protein>
    <submittedName>
        <fullName evidence="2">Uncharacterized protein</fullName>
    </submittedName>
</protein>
<evidence type="ECO:0000313" key="3">
    <source>
        <dbReference type="Proteomes" id="UP000762676"/>
    </source>
</evidence>
<accession>A0AAV4F9H3</accession>
<name>A0AAV4F9H3_9GAST</name>
<comment type="caution">
    <text evidence="2">The sequence shown here is derived from an EMBL/GenBank/DDBJ whole genome shotgun (WGS) entry which is preliminary data.</text>
</comment>
<organism evidence="2 3">
    <name type="scientific">Elysia marginata</name>
    <dbReference type="NCBI Taxonomy" id="1093978"/>
    <lineage>
        <taxon>Eukaryota</taxon>
        <taxon>Metazoa</taxon>
        <taxon>Spiralia</taxon>
        <taxon>Lophotrochozoa</taxon>
        <taxon>Mollusca</taxon>
        <taxon>Gastropoda</taxon>
        <taxon>Heterobranchia</taxon>
        <taxon>Euthyneura</taxon>
        <taxon>Panpulmonata</taxon>
        <taxon>Sacoglossa</taxon>
        <taxon>Placobranchoidea</taxon>
        <taxon>Plakobranchidae</taxon>
        <taxon>Elysia</taxon>
    </lineage>
</organism>
<sequence>MNSTRTYLDFPDYVKKMDSTLKSWMEDDFDLISTTSVFPDLKAADCDIFVLEEFLKSDVFDQDIFKTTLKVIVDMSRAALERQLCDFFGGRIFRLRTIRGDAINKSSNPDHNYQFARIIQRQPPVLLTNHWTTKKIVCSKTRMHKTDKLPAEYNGHPVLYPTTKRKRCNTDDDDDEQAPPSKRQLNEYHDIDAIYQLKREVEDTKAKAASAKRRHFLERKKVKKIIKEKKSLVQKAKYHMLRRKKSGQQTDNTIIWENTEIETRKDEKEFSDEMRFCVMELAGLEVAAGKIGAVIETVGEMCGVKFTKLPSRSACQLMIDEGQVLAQSFTREKVFKRCKGFGIHKDGTSRKKVKILDTSVYNVSTDTREAYIV</sequence>
<feature type="region of interest" description="Disordered" evidence="1">
    <location>
        <begin position="151"/>
        <end position="185"/>
    </location>
</feature>
<keyword evidence="3" id="KW-1185">Reference proteome</keyword>
<dbReference type="EMBL" id="BMAT01004190">
    <property type="protein sequence ID" value="GFR70003.1"/>
    <property type="molecule type" value="Genomic_DNA"/>
</dbReference>
<dbReference type="AlphaFoldDB" id="A0AAV4F9H3"/>
<gene>
    <name evidence="2" type="ORF">ElyMa_002062000</name>
</gene>
<evidence type="ECO:0000313" key="2">
    <source>
        <dbReference type="EMBL" id="GFR70003.1"/>
    </source>
</evidence>
<reference evidence="2 3" key="1">
    <citation type="journal article" date="2021" name="Elife">
        <title>Chloroplast acquisition without the gene transfer in kleptoplastic sea slugs, Plakobranchus ocellatus.</title>
        <authorList>
            <person name="Maeda T."/>
            <person name="Takahashi S."/>
            <person name="Yoshida T."/>
            <person name="Shimamura S."/>
            <person name="Takaki Y."/>
            <person name="Nagai Y."/>
            <person name="Toyoda A."/>
            <person name="Suzuki Y."/>
            <person name="Arimoto A."/>
            <person name="Ishii H."/>
            <person name="Satoh N."/>
            <person name="Nishiyama T."/>
            <person name="Hasebe M."/>
            <person name="Maruyama T."/>
            <person name="Minagawa J."/>
            <person name="Obokata J."/>
            <person name="Shigenobu S."/>
        </authorList>
    </citation>
    <scope>NUCLEOTIDE SEQUENCE [LARGE SCALE GENOMIC DNA]</scope>
</reference>
<dbReference type="Proteomes" id="UP000762676">
    <property type="component" value="Unassembled WGS sequence"/>
</dbReference>